<dbReference type="PANTHER" id="PTHR42860:SF1">
    <property type="entry name" value="VITAMIN B12-BINDING PROTEIN"/>
    <property type="match status" value="1"/>
</dbReference>
<keyword evidence="2" id="KW-1185">Reference proteome</keyword>
<dbReference type="PANTHER" id="PTHR42860">
    <property type="entry name" value="VITAMIN B12-BINDING PROTEIN"/>
    <property type="match status" value="1"/>
</dbReference>
<dbReference type="Pfam" id="PF01497">
    <property type="entry name" value="Peripla_BP_2"/>
    <property type="match status" value="1"/>
</dbReference>
<sequence>MKIVSLLPSATEIAFALGLGDSVVAVTHECDYPSAALAKPHITRSIIPPGLSSREIDAIVTNKIGDSHSLYTIDSELLQALQPDLILTQQLCDVCAVAYDDVVAAVCFLPEPRPQVLNLEPTTLSDILENIRQVGAAAGIPEKAEQVIAGLQARIDDVRTTVAHFTETRPRTVLLEWIDPLFCGGHWDPELVEIAGGHDALGRMHEPSTQITWDSIREFDPEVLVIAQCGFPIERSIEDIPILEALPGYTDLAAVRNGNVYLVNGSDYFSRPGPRVVDSLELMARMIHPAIFGEPDDPRKILRINALLGK</sequence>
<accession>A0A402D144</accession>
<gene>
    <name evidence="1" type="ORF">CCAX7_37580</name>
</gene>
<dbReference type="Gene3D" id="3.40.50.1980">
    <property type="entry name" value="Nitrogenase molybdenum iron protein domain"/>
    <property type="match status" value="2"/>
</dbReference>
<dbReference type="RefSeq" id="WP_119323246.1">
    <property type="nucleotide sequence ID" value="NZ_AP025739.1"/>
</dbReference>
<organism evidence="1 2">
    <name type="scientific">Capsulimonas corticalis</name>
    <dbReference type="NCBI Taxonomy" id="2219043"/>
    <lineage>
        <taxon>Bacteria</taxon>
        <taxon>Bacillati</taxon>
        <taxon>Armatimonadota</taxon>
        <taxon>Armatimonadia</taxon>
        <taxon>Capsulimonadales</taxon>
        <taxon>Capsulimonadaceae</taxon>
        <taxon>Capsulimonas</taxon>
    </lineage>
</organism>
<protein>
    <submittedName>
        <fullName evidence="1">Cobalamin-binding protein</fullName>
    </submittedName>
</protein>
<name>A0A402D144_9BACT</name>
<dbReference type="SUPFAM" id="SSF53807">
    <property type="entry name" value="Helical backbone' metal receptor"/>
    <property type="match status" value="1"/>
</dbReference>
<dbReference type="PROSITE" id="PS50983">
    <property type="entry name" value="FE_B12_PBP"/>
    <property type="match status" value="1"/>
</dbReference>
<evidence type="ECO:0000313" key="2">
    <source>
        <dbReference type="Proteomes" id="UP000287394"/>
    </source>
</evidence>
<dbReference type="AlphaFoldDB" id="A0A402D144"/>
<evidence type="ECO:0000313" key="1">
    <source>
        <dbReference type="EMBL" id="BDI31707.1"/>
    </source>
</evidence>
<dbReference type="InterPro" id="IPR051030">
    <property type="entry name" value="Vitamin_B12-ABC_binding"/>
</dbReference>
<dbReference type="Proteomes" id="UP000287394">
    <property type="component" value="Chromosome"/>
</dbReference>
<dbReference type="InterPro" id="IPR002491">
    <property type="entry name" value="ABC_transptr_periplasmic_BD"/>
</dbReference>
<reference evidence="1 2" key="1">
    <citation type="journal article" date="2019" name="Int. J. Syst. Evol. Microbiol.">
        <title>Capsulimonas corticalis gen. nov., sp. nov., an aerobic capsulated bacterium, of a novel bacterial order, Capsulimonadales ord. nov., of the class Armatimonadia of the phylum Armatimonadetes.</title>
        <authorList>
            <person name="Li J."/>
            <person name="Kudo C."/>
            <person name="Tonouchi A."/>
        </authorList>
    </citation>
    <scope>NUCLEOTIDE SEQUENCE [LARGE SCALE GENOMIC DNA]</scope>
    <source>
        <strain evidence="1 2">AX-7</strain>
    </source>
</reference>
<proteinExistence type="predicted"/>
<dbReference type="KEGG" id="ccot:CCAX7_37580"/>
<dbReference type="CDD" id="cd01144">
    <property type="entry name" value="BtuF"/>
    <property type="match status" value="1"/>
</dbReference>
<dbReference type="EMBL" id="AP025739">
    <property type="protein sequence ID" value="BDI31707.1"/>
    <property type="molecule type" value="Genomic_DNA"/>
</dbReference>
<dbReference type="OrthoDB" id="9787772at2"/>